<dbReference type="SMART" id="SM00842">
    <property type="entry name" value="FtsA"/>
    <property type="match status" value="1"/>
</dbReference>
<name>A0A2M7DAI7_9BACT</name>
<dbReference type="InterPro" id="IPR003494">
    <property type="entry name" value="SHS2_FtsA"/>
</dbReference>
<keyword evidence="2 5" id="KW-0132">Cell division</keyword>
<dbReference type="Gene3D" id="3.30.420.40">
    <property type="match status" value="2"/>
</dbReference>
<dbReference type="GO" id="GO:0032153">
    <property type="term" value="C:cell division site"/>
    <property type="evidence" value="ECO:0007669"/>
    <property type="project" value="UniProtKB-UniRule"/>
</dbReference>
<dbReference type="Proteomes" id="UP000229625">
    <property type="component" value="Unassembled WGS sequence"/>
</dbReference>
<comment type="subcellular location">
    <subcellularLocation>
        <location evidence="5">Cell membrane</location>
        <topology evidence="5">Peripheral membrane protein</topology>
        <orientation evidence="5">Cytoplasmic side</orientation>
    </subcellularLocation>
    <text evidence="5">Localizes to the Z ring in an FtsZ-dependent manner. Targeted to the membrane through a conserved C-terminal amphipathic helix.</text>
</comment>
<proteinExistence type="inferred from homology"/>
<comment type="subunit">
    <text evidence="5">Self-interacts. Interacts with FtsZ.</text>
</comment>
<keyword evidence="4 5" id="KW-0131">Cell cycle</keyword>
<sequence length="422" mass="46191">MARRKIITGLDIGTDTIKILAACKNPKNEDFKVLFFDKINSFGLQKGRVINPQEVTNKISSLISKLQKTYNQRIDSAFINVNGSKLQIVPNHGLISVSPANQKVCQEDIDRILQETQNINLPSNREILDIFPKEWILDGEREIKDPLALQGVRLEVEASLLSAFSPDLENLTEAVTEAGLQVEDIIPSSLAASSAVLSPYQKELGVALLDIGAATCGLAVFEEGVFLDLSVFPVGSANITNDIAIGLRTEIDIAEKIKKDIGSCISLSQGSKKKKVEINPSNFLSSFKKEEVGKEESKKPFLTFSEKQLRKIIEARVGEIFELVQKELKKISRQGLLPAGIVLTGGGAKLPGIVEMAKRELKLPCKLGYPRNFSGLEKDCSLATVCGLVLEGQDVSQKSLSFGLDSRGLGAKIKRIFRIFIP</sequence>
<dbReference type="InterPro" id="IPR043129">
    <property type="entry name" value="ATPase_NBD"/>
</dbReference>
<dbReference type="CDD" id="cd24048">
    <property type="entry name" value="ASKHA_NBD_FtsA"/>
    <property type="match status" value="1"/>
</dbReference>
<organism evidence="8 9">
    <name type="scientific">Candidatus Nealsonbacteria bacterium CG02_land_8_20_14_3_00_34_20</name>
    <dbReference type="NCBI Taxonomy" id="1974698"/>
    <lineage>
        <taxon>Bacteria</taxon>
        <taxon>Candidatus Nealsoniibacteriota</taxon>
    </lineage>
</organism>
<evidence type="ECO:0000256" key="1">
    <source>
        <dbReference type="ARBA" id="ARBA00022475"/>
    </source>
</evidence>
<keyword evidence="1 5" id="KW-1003">Cell membrane</keyword>
<dbReference type="EMBL" id="PETY01000031">
    <property type="protein sequence ID" value="PIV45478.1"/>
    <property type="molecule type" value="Genomic_DNA"/>
</dbReference>
<feature type="domain" description="SHS2" evidence="7">
    <location>
        <begin position="7"/>
        <end position="196"/>
    </location>
</feature>
<evidence type="ECO:0000256" key="6">
    <source>
        <dbReference type="PIRNR" id="PIRNR003101"/>
    </source>
</evidence>
<keyword evidence="3 5" id="KW-0472">Membrane</keyword>
<dbReference type="Pfam" id="PF02491">
    <property type="entry name" value="SHS2_FTSA"/>
    <property type="match status" value="1"/>
</dbReference>
<dbReference type="InterPro" id="IPR020823">
    <property type="entry name" value="Cell_div_FtsA"/>
</dbReference>
<evidence type="ECO:0000256" key="4">
    <source>
        <dbReference type="ARBA" id="ARBA00023306"/>
    </source>
</evidence>
<dbReference type="AlphaFoldDB" id="A0A2M7DAI7"/>
<dbReference type="SUPFAM" id="SSF53067">
    <property type="entry name" value="Actin-like ATPase domain"/>
    <property type="match status" value="2"/>
</dbReference>
<dbReference type="GO" id="GO:0009898">
    <property type="term" value="C:cytoplasmic side of plasma membrane"/>
    <property type="evidence" value="ECO:0007669"/>
    <property type="project" value="UniProtKB-UniRule"/>
</dbReference>
<dbReference type="NCBIfam" id="TIGR01174">
    <property type="entry name" value="ftsA"/>
    <property type="match status" value="1"/>
</dbReference>
<evidence type="ECO:0000259" key="7">
    <source>
        <dbReference type="SMART" id="SM00842"/>
    </source>
</evidence>
<evidence type="ECO:0000256" key="3">
    <source>
        <dbReference type="ARBA" id="ARBA00023136"/>
    </source>
</evidence>
<dbReference type="Pfam" id="PF14450">
    <property type="entry name" value="FtsA"/>
    <property type="match status" value="1"/>
</dbReference>
<gene>
    <name evidence="5 8" type="primary">ftsA</name>
    <name evidence="8" type="ORF">COS24_02110</name>
</gene>
<dbReference type="HAMAP" id="MF_02033">
    <property type="entry name" value="FtsA"/>
    <property type="match status" value="1"/>
</dbReference>
<protein>
    <recommendedName>
        <fullName evidence="5 6">Cell division protein FtsA</fullName>
    </recommendedName>
</protein>
<evidence type="ECO:0000313" key="9">
    <source>
        <dbReference type="Proteomes" id="UP000229625"/>
    </source>
</evidence>
<comment type="caution">
    <text evidence="8">The sequence shown here is derived from an EMBL/GenBank/DDBJ whole genome shotgun (WGS) entry which is preliminary data.</text>
</comment>
<dbReference type="InterPro" id="IPR050696">
    <property type="entry name" value="FtsA/MreB"/>
</dbReference>
<dbReference type="PANTHER" id="PTHR32432">
    <property type="entry name" value="CELL DIVISION PROTEIN FTSA-RELATED"/>
    <property type="match status" value="1"/>
</dbReference>
<accession>A0A2M7DAI7</accession>
<reference evidence="9" key="1">
    <citation type="submission" date="2017-09" db="EMBL/GenBank/DDBJ databases">
        <title>Depth-based differentiation of microbial function through sediment-hosted aquifers and enrichment of novel symbionts in the deep terrestrial subsurface.</title>
        <authorList>
            <person name="Probst A.J."/>
            <person name="Ladd B."/>
            <person name="Jarett J.K."/>
            <person name="Geller-Mcgrath D.E."/>
            <person name="Sieber C.M.K."/>
            <person name="Emerson J.B."/>
            <person name="Anantharaman K."/>
            <person name="Thomas B.C."/>
            <person name="Malmstrom R."/>
            <person name="Stieglmeier M."/>
            <person name="Klingl A."/>
            <person name="Woyke T."/>
            <person name="Ryan C.M."/>
            <person name="Banfield J.F."/>
        </authorList>
    </citation>
    <scope>NUCLEOTIDE SEQUENCE [LARGE SCALE GENOMIC DNA]</scope>
</reference>
<evidence type="ECO:0000256" key="5">
    <source>
        <dbReference type="HAMAP-Rule" id="MF_02033"/>
    </source>
</evidence>
<evidence type="ECO:0000256" key="2">
    <source>
        <dbReference type="ARBA" id="ARBA00022618"/>
    </source>
</evidence>
<dbReference type="GO" id="GO:0043093">
    <property type="term" value="P:FtsZ-dependent cytokinesis"/>
    <property type="evidence" value="ECO:0007669"/>
    <property type="project" value="UniProtKB-UniRule"/>
</dbReference>
<evidence type="ECO:0000313" key="8">
    <source>
        <dbReference type="EMBL" id="PIV45478.1"/>
    </source>
</evidence>
<comment type="function">
    <text evidence="5 6">Cell division protein that is involved in the assembly of the Z ring. May serve as a membrane anchor for the Z ring.</text>
</comment>
<dbReference type="PANTHER" id="PTHR32432:SF4">
    <property type="entry name" value="CELL DIVISION PROTEIN FTSA"/>
    <property type="match status" value="1"/>
</dbReference>
<dbReference type="PIRSF" id="PIRSF003101">
    <property type="entry name" value="FtsA"/>
    <property type="match status" value="1"/>
</dbReference>
<comment type="similarity">
    <text evidence="5 6">Belongs to the FtsA/MreB family.</text>
</comment>